<comment type="caution">
    <text evidence="1">The sequence shown here is derived from an EMBL/GenBank/DDBJ whole genome shotgun (WGS) entry which is preliminary data.</text>
</comment>
<gene>
    <name evidence="1" type="ORF">PIB30_053757</name>
</gene>
<evidence type="ECO:0000313" key="2">
    <source>
        <dbReference type="Proteomes" id="UP001341840"/>
    </source>
</evidence>
<dbReference type="Proteomes" id="UP001341840">
    <property type="component" value="Unassembled WGS sequence"/>
</dbReference>
<protein>
    <submittedName>
        <fullName evidence="1">Uncharacterized protein</fullName>
    </submittedName>
</protein>
<keyword evidence="2" id="KW-1185">Reference proteome</keyword>
<feature type="non-terminal residue" evidence="1">
    <location>
        <position position="1"/>
    </location>
</feature>
<name>A0ABU6TJR7_9FABA</name>
<dbReference type="EMBL" id="JASCZI010091024">
    <property type="protein sequence ID" value="MED6148496.1"/>
    <property type="molecule type" value="Genomic_DNA"/>
</dbReference>
<evidence type="ECO:0000313" key="1">
    <source>
        <dbReference type="EMBL" id="MED6148496.1"/>
    </source>
</evidence>
<proteinExistence type="predicted"/>
<organism evidence="1 2">
    <name type="scientific">Stylosanthes scabra</name>
    <dbReference type="NCBI Taxonomy" id="79078"/>
    <lineage>
        <taxon>Eukaryota</taxon>
        <taxon>Viridiplantae</taxon>
        <taxon>Streptophyta</taxon>
        <taxon>Embryophyta</taxon>
        <taxon>Tracheophyta</taxon>
        <taxon>Spermatophyta</taxon>
        <taxon>Magnoliopsida</taxon>
        <taxon>eudicotyledons</taxon>
        <taxon>Gunneridae</taxon>
        <taxon>Pentapetalae</taxon>
        <taxon>rosids</taxon>
        <taxon>fabids</taxon>
        <taxon>Fabales</taxon>
        <taxon>Fabaceae</taxon>
        <taxon>Papilionoideae</taxon>
        <taxon>50 kb inversion clade</taxon>
        <taxon>dalbergioids sensu lato</taxon>
        <taxon>Dalbergieae</taxon>
        <taxon>Pterocarpus clade</taxon>
        <taxon>Stylosanthes</taxon>
    </lineage>
</organism>
<sequence>ALTRARALSFSFSPSSAELGALLRPPSSSSTSSFASCLELRLFKLVVLHFFFSASLGFFFSSSIRFDLLPCSGKLLSLVGSFSGRRLPRREARCTPRHQ</sequence>
<reference evidence="1 2" key="1">
    <citation type="journal article" date="2023" name="Plants (Basel)">
        <title>Bridging the Gap: Combining Genomics and Transcriptomics Approaches to Understand Stylosanthes scabra, an Orphan Legume from the Brazilian Caatinga.</title>
        <authorList>
            <person name="Ferreira-Neto J.R.C."/>
            <person name="da Silva M.D."/>
            <person name="Binneck E."/>
            <person name="de Melo N.F."/>
            <person name="da Silva R.H."/>
            <person name="de Melo A.L.T.M."/>
            <person name="Pandolfi V."/>
            <person name="Bustamante F.O."/>
            <person name="Brasileiro-Vidal A.C."/>
            <person name="Benko-Iseppon A.M."/>
        </authorList>
    </citation>
    <scope>NUCLEOTIDE SEQUENCE [LARGE SCALE GENOMIC DNA]</scope>
    <source>
        <tissue evidence="1">Leaves</tissue>
    </source>
</reference>
<accession>A0ABU6TJR7</accession>